<reference evidence="1" key="1">
    <citation type="submission" date="2022-01" db="EMBL/GenBank/DDBJ databases">
        <authorList>
            <person name="King R."/>
        </authorList>
    </citation>
    <scope>NUCLEOTIDE SEQUENCE</scope>
</reference>
<keyword evidence="2" id="KW-1185">Reference proteome</keyword>
<gene>
    <name evidence="1" type="ORF">PHAECO_LOCUS9286</name>
</gene>
<dbReference type="InterPro" id="IPR043502">
    <property type="entry name" value="DNA/RNA_pol_sf"/>
</dbReference>
<evidence type="ECO:0000313" key="2">
    <source>
        <dbReference type="Proteomes" id="UP001153737"/>
    </source>
</evidence>
<dbReference type="PANTHER" id="PTHR31511:SF12">
    <property type="entry name" value="RHO TERMINATION FACTOR N-TERMINAL DOMAIN-CONTAINING PROTEIN"/>
    <property type="match status" value="1"/>
</dbReference>
<protein>
    <recommendedName>
        <fullName evidence="3">DNA-directed DNA polymerase</fullName>
    </recommendedName>
</protein>
<dbReference type="Proteomes" id="UP001153737">
    <property type="component" value="Chromosome 5"/>
</dbReference>
<dbReference type="OrthoDB" id="6602337at2759"/>
<name>A0A9P0DWG9_PHACE</name>
<accession>A0A9P0DWG9</accession>
<organism evidence="1 2">
    <name type="scientific">Phaedon cochleariae</name>
    <name type="common">Mustard beetle</name>
    <dbReference type="NCBI Taxonomy" id="80249"/>
    <lineage>
        <taxon>Eukaryota</taxon>
        <taxon>Metazoa</taxon>
        <taxon>Ecdysozoa</taxon>
        <taxon>Arthropoda</taxon>
        <taxon>Hexapoda</taxon>
        <taxon>Insecta</taxon>
        <taxon>Pterygota</taxon>
        <taxon>Neoptera</taxon>
        <taxon>Endopterygota</taxon>
        <taxon>Coleoptera</taxon>
        <taxon>Polyphaga</taxon>
        <taxon>Cucujiformia</taxon>
        <taxon>Chrysomeloidea</taxon>
        <taxon>Chrysomelidae</taxon>
        <taxon>Chrysomelinae</taxon>
        <taxon>Chrysomelini</taxon>
        <taxon>Phaedon</taxon>
    </lineage>
</organism>
<dbReference type="AlphaFoldDB" id="A0A9P0DWG9"/>
<evidence type="ECO:0000313" key="1">
    <source>
        <dbReference type="EMBL" id="CAH1170794.1"/>
    </source>
</evidence>
<reference evidence="1" key="2">
    <citation type="submission" date="2022-10" db="EMBL/GenBank/DDBJ databases">
        <authorList>
            <consortium name="ENA_rothamsted_submissions"/>
            <consortium name="culmorum"/>
            <person name="King R."/>
        </authorList>
    </citation>
    <scope>NUCLEOTIDE SEQUENCE</scope>
</reference>
<dbReference type="GO" id="GO:0071897">
    <property type="term" value="P:DNA biosynthetic process"/>
    <property type="evidence" value="ECO:0007669"/>
    <property type="project" value="UniProtKB-ARBA"/>
</dbReference>
<proteinExistence type="predicted"/>
<dbReference type="SUPFAM" id="SSF56672">
    <property type="entry name" value="DNA/RNA polymerases"/>
    <property type="match status" value="1"/>
</dbReference>
<evidence type="ECO:0008006" key="3">
    <source>
        <dbReference type="Google" id="ProtNLM"/>
    </source>
</evidence>
<dbReference type="EMBL" id="OU896711">
    <property type="protein sequence ID" value="CAH1170794.1"/>
    <property type="molecule type" value="Genomic_DNA"/>
</dbReference>
<dbReference type="PANTHER" id="PTHR31511">
    <property type="entry name" value="PROTEIN CBG23764"/>
    <property type="match status" value="1"/>
</dbReference>
<sequence>MVNDICMAHFQRDKSPNSCFCLNNINKKLDGNVKTTHFFYFLLEFLQLTFVLYHRHWKTVAKHPTTPFLCLDLHAHTQKQKCLHTLHTIPSTWSPFTYNGKEYKYFTTSNSQIYKDTDLNVWFDDKILKPILTELEEFPNLKSQFSNISNDQLQLLTKKGVMPYDYIDSFERFDETQLPPIESFYSKLYDKPCPRRHYLHAKLVWSKFGCKDLGQYVDLYMKTDIMLLADVFEQFRSSCHNTYGLDPAHYFTLPGFTWDAMLKHTKQELELLTDVDMFLFVEQGIRGGLSQVCSKRRAQANNKYMPNYNSSKPDSYLMYYDVNNQYGWAMSQSLPYGGFEWADTNIDVTAIPDDADKGCILEVDLEYPHRLHNLHKDIPFCPEHINPKTMKPPTRSSQPTKLMATLNHKEKYVIHYRTLKQALKHGLVLKKIHRVLKFRQSPWLKSYIDLNTNLRKQAKNEFEKNLFKLMNNAVFGKTMENIRKRVNVRLLTEWAGRYGAESYISKPEFKNCIIFNENLVAVELGKLEIWLNKPIYVGIFTLTILPILFPAVTFKSKKPANHWKPSKIEVKNGFILHVKEFSDLENELTILAQRYETFGLTAQPIPVIVGENLNGSEYFVCVGNLKYKVDIVLKAVDLCFKIYFATNTQYPKECEAASIFIQWYLFDIKTSFDKSSINDSLDDRLSKKIEKLPVLPVTSDYSSNQTEEVYISNVNQHVDNRIDLKNIQNLVFSDLRVFLSKLYNNSLLTHFGTEYERFKFFRDSGEFIPPLDYKIGNRNNHVADKAQNRPMQRLISKPVIGKIIPSREVFKVFFEKPGVYANIQNNCKQILDSKTSVDFIQDELWKTKSSSYLESGKIVYPLFLYFDDYQAGNPLGSHSDKNKLGAVYVKIPCFPEELLSSLNNLFLFALFHSSDRKKYGNKAVFKDVISELNFLQETGIEIVVNSMKIQTYFKFGSIIGDDLGIHSMLGLTESFSANYTCRMCKVHKRQLKICTSLPGNLLRTVDSYNDDLSKNDVSLTGIKT</sequence>